<accession>A0A9D1I003</accession>
<dbReference type="InterPro" id="IPR036388">
    <property type="entry name" value="WH-like_DNA-bd_sf"/>
</dbReference>
<dbReference type="NCBIfam" id="TIGR00738">
    <property type="entry name" value="rrf2_super"/>
    <property type="match status" value="1"/>
</dbReference>
<gene>
    <name evidence="2" type="ORF">IAC50_03005</name>
</gene>
<reference evidence="2" key="1">
    <citation type="submission" date="2020-10" db="EMBL/GenBank/DDBJ databases">
        <authorList>
            <person name="Gilroy R."/>
        </authorList>
    </citation>
    <scope>NUCLEOTIDE SEQUENCE</scope>
    <source>
        <strain evidence="2">ChiHcec3-6078</strain>
    </source>
</reference>
<dbReference type="GO" id="GO:0003700">
    <property type="term" value="F:DNA-binding transcription factor activity"/>
    <property type="evidence" value="ECO:0007669"/>
    <property type="project" value="TreeGrafter"/>
</dbReference>
<dbReference type="SUPFAM" id="SSF46785">
    <property type="entry name" value="Winged helix' DNA-binding domain"/>
    <property type="match status" value="1"/>
</dbReference>
<dbReference type="PROSITE" id="PS51197">
    <property type="entry name" value="HTH_RRF2_2"/>
    <property type="match status" value="1"/>
</dbReference>
<protein>
    <submittedName>
        <fullName evidence="2">RrF2 family transcriptional regulator</fullName>
    </submittedName>
</protein>
<dbReference type="AlphaFoldDB" id="A0A9D1I003"/>
<dbReference type="PANTHER" id="PTHR33221">
    <property type="entry name" value="WINGED HELIX-TURN-HELIX TRANSCRIPTIONAL REGULATOR, RRF2 FAMILY"/>
    <property type="match status" value="1"/>
</dbReference>
<evidence type="ECO:0000313" key="3">
    <source>
        <dbReference type="Proteomes" id="UP000824090"/>
    </source>
</evidence>
<sequence>MMISTRGRYAMRVMVDLAENRQRGYVPMKEIAERQEISLKYIEQIISVLSKNSLIEGVRGKGGGYRLSRPPAGYTAEEVLRLTEGDLAPVACLQCGRKPCSREKVCRTKTLWKGLDAVISQYLESVTLEDLMEK</sequence>
<dbReference type="Proteomes" id="UP000824090">
    <property type="component" value="Unassembled WGS sequence"/>
</dbReference>
<name>A0A9D1I003_9FIRM</name>
<dbReference type="InterPro" id="IPR036390">
    <property type="entry name" value="WH_DNA-bd_sf"/>
</dbReference>
<reference evidence="2" key="2">
    <citation type="journal article" date="2021" name="PeerJ">
        <title>Extensive microbial diversity within the chicken gut microbiome revealed by metagenomics and culture.</title>
        <authorList>
            <person name="Gilroy R."/>
            <person name="Ravi A."/>
            <person name="Getino M."/>
            <person name="Pursley I."/>
            <person name="Horton D.L."/>
            <person name="Alikhan N.F."/>
            <person name="Baker D."/>
            <person name="Gharbi K."/>
            <person name="Hall N."/>
            <person name="Watson M."/>
            <person name="Adriaenssens E.M."/>
            <person name="Foster-Nyarko E."/>
            <person name="Jarju S."/>
            <person name="Secka A."/>
            <person name="Antonio M."/>
            <person name="Oren A."/>
            <person name="Chaudhuri R.R."/>
            <person name="La Ragione R."/>
            <person name="Hildebrand F."/>
            <person name="Pallen M.J."/>
        </authorList>
    </citation>
    <scope>NUCLEOTIDE SEQUENCE</scope>
    <source>
        <strain evidence="2">ChiHcec3-6078</strain>
    </source>
</reference>
<dbReference type="Pfam" id="PF02082">
    <property type="entry name" value="Rrf2"/>
    <property type="match status" value="1"/>
</dbReference>
<organism evidence="2 3">
    <name type="scientific">Candidatus Allocopromorpha excrementigallinarum</name>
    <dbReference type="NCBI Taxonomy" id="2840742"/>
    <lineage>
        <taxon>Bacteria</taxon>
        <taxon>Bacillati</taxon>
        <taxon>Bacillota</taxon>
        <taxon>Clostridia</taxon>
        <taxon>Eubacteriales</taxon>
        <taxon>Eubacteriaceae</taxon>
        <taxon>Eubacteriaceae incertae sedis</taxon>
        <taxon>Candidatus Allocopromorpha</taxon>
    </lineage>
</organism>
<keyword evidence="1" id="KW-0238">DNA-binding</keyword>
<evidence type="ECO:0000256" key="1">
    <source>
        <dbReference type="ARBA" id="ARBA00023125"/>
    </source>
</evidence>
<evidence type="ECO:0000313" key="2">
    <source>
        <dbReference type="EMBL" id="HIU25454.1"/>
    </source>
</evidence>
<dbReference type="PANTHER" id="PTHR33221:SF5">
    <property type="entry name" value="HTH-TYPE TRANSCRIPTIONAL REGULATOR ISCR"/>
    <property type="match status" value="1"/>
</dbReference>
<dbReference type="GO" id="GO:0005829">
    <property type="term" value="C:cytosol"/>
    <property type="evidence" value="ECO:0007669"/>
    <property type="project" value="TreeGrafter"/>
</dbReference>
<proteinExistence type="predicted"/>
<comment type="caution">
    <text evidence="2">The sequence shown here is derived from an EMBL/GenBank/DDBJ whole genome shotgun (WGS) entry which is preliminary data.</text>
</comment>
<dbReference type="GO" id="GO:0003677">
    <property type="term" value="F:DNA binding"/>
    <property type="evidence" value="ECO:0007669"/>
    <property type="project" value="UniProtKB-KW"/>
</dbReference>
<dbReference type="Gene3D" id="1.10.10.10">
    <property type="entry name" value="Winged helix-like DNA-binding domain superfamily/Winged helix DNA-binding domain"/>
    <property type="match status" value="1"/>
</dbReference>
<dbReference type="InterPro" id="IPR000944">
    <property type="entry name" value="Tscrpt_reg_Rrf2"/>
</dbReference>
<dbReference type="EMBL" id="DVMP01000064">
    <property type="protein sequence ID" value="HIU25454.1"/>
    <property type="molecule type" value="Genomic_DNA"/>
</dbReference>